<keyword evidence="1" id="KW-1133">Transmembrane helix</keyword>
<reference evidence="2 3" key="1">
    <citation type="submission" date="2016-10" db="EMBL/GenBank/DDBJ databases">
        <title>The whole genome sequencing and assembly of Aeribacillus pallidus KCTC3564 strain.</title>
        <authorList>
            <person name="Lee Y.-J."/>
            <person name="Park M.-K."/>
            <person name="Yi H."/>
            <person name="Bahn Y.-S."/>
            <person name="Kim J.F."/>
            <person name="Lee D.-W."/>
        </authorList>
    </citation>
    <scope>NUCLEOTIDE SEQUENCE [LARGE SCALE GENOMIC DNA]</scope>
    <source>
        <strain evidence="2 3">KCTC3564</strain>
    </source>
</reference>
<evidence type="ECO:0000256" key="1">
    <source>
        <dbReference type="SAM" id="Phobius"/>
    </source>
</evidence>
<accession>A0A223E884</accession>
<gene>
    <name evidence="2" type="ORF">AP3564_15500</name>
</gene>
<proteinExistence type="predicted"/>
<organism evidence="2 3">
    <name type="scientific">Aeribacillus pallidus</name>
    <dbReference type="NCBI Taxonomy" id="33936"/>
    <lineage>
        <taxon>Bacteria</taxon>
        <taxon>Bacillati</taxon>
        <taxon>Bacillota</taxon>
        <taxon>Bacilli</taxon>
        <taxon>Bacillales</taxon>
        <taxon>Bacillaceae</taxon>
        <taxon>Aeribacillus</taxon>
    </lineage>
</organism>
<dbReference type="AlphaFoldDB" id="A0A223E884"/>
<feature type="transmembrane region" description="Helical" evidence="1">
    <location>
        <begin position="47"/>
        <end position="67"/>
    </location>
</feature>
<keyword evidence="1" id="KW-0812">Transmembrane</keyword>
<sequence>MSIVLAIIIGRKEAGRKTPAFLTTRRLQKFNDIRAIKDDTKWLRLTITSAIIVSVIGGVVAIIFAALKSVFSDGKNRAVDK</sequence>
<keyword evidence="1" id="KW-0472">Membrane</keyword>
<evidence type="ECO:0000313" key="2">
    <source>
        <dbReference type="EMBL" id="ASS91433.1"/>
    </source>
</evidence>
<dbReference type="KEGG" id="apak:AP3564_15500"/>
<name>A0A223E884_9BACI</name>
<protein>
    <submittedName>
        <fullName evidence="2">Uncharacterized protein</fullName>
    </submittedName>
</protein>
<dbReference type="RefSeq" id="WP_094245961.1">
    <property type="nucleotide sequence ID" value="NZ_CP017703.1"/>
</dbReference>
<dbReference type="Proteomes" id="UP000214606">
    <property type="component" value="Chromosome"/>
</dbReference>
<evidence type="ECO:0000313" key="3">
    <source>
        <dbReference type="Proteomes" id="UP000214606"/>
    </source>
</evidence>
<dbReference type="EMBL" id="CP017703">
    <property type="protein sequence ID" value="ASS91433.1"/>
    <property type="molecule type" value="Genomic_DNA"/>
</dbReference>